<dbReference type="GO" id="GO:0000981">
    <property type="term" value="F:DNA-binding transcription factor activity, RNA polymerase II-specific"/>
    <property type="evidence" value="ECO:0007669"/>
    <property type="project" value="InterPro"/>
</dbReference>
<evidence type="ECO:0000256" key="1">
    <source>
        <dbReference type="ARBA" id="ARBA00004123"/>
    </source>
</evidence>
<comment type="similarity">
    <text evidence="5">Belongs to the H2.0 homeobox family.</text>
</comment>
<dbReference type="Gene3D" id="1.10.10.60">
    <property type="entry name" value="Homeodomain-like"/>
    <property type="match status" value="1"/>
</dbReference>
<evidence type="ECO:0000259" key="9">
    <source>
        <dbReference type="PROSITE" id="PS50071"/>
    </source>
</evidence>
<feature type="region of interest" description="Disordered" evidence="8">
    <location>
        <begin position="100"/>
        <end position="133"/>
    </location>
</feature>
<evidence type="ECO:0000256" key="3">
    <source>
        <dbReference type="ARBA" id="ARBA00023155"/>
    </source>
</evidence>
<dbReference type="InterPro" id="IPR009057">
    <property type="entry name" value="Homeodomain-like_sf"/>
</dbReference>
<dbReference type="PANTHER" id="PTHR46808">
    <property type="entry name" value="H2.0-LIKE HOMEOBOX PROTEIN"/>
    <property type="match status" value="1"/>
</dbReference>
<evidence type="ECO:0000256" key="6">
    <source>
        <dbReference type="PROSITE-ProRule" id="PRU00108"/>
    </source>
</evidence>
<evidence type="ECO:0000256" key="2">
    <source>
        <dbReference type="ARBA" id="ARBA00023125"/>
    </source>
</evidence>
<keyword evidence="3 6" id="KW-0371">Homeobox</keyword>
<keyword evidence="4 6" id="KW-0539">Nucleus</keyword>
<evidence type="ECO:0000313" key="10">
    <source>
        <dbReference type="EMBL" id="KAF7992384.1"/>
    </source>
</evidence>
<accession>A0A835CPY8</accession>
<name>A0A835CPY8_APHGI</name>
<dbReference type="EMBL" id="JACMRX010000003">
    <property type="protein sequence ID" value="KAF7992384.1"/>
    <property type="molecule type" value="Genomic_DNA"/>
</dbReference>
<dbReference type="PROSITE" id="PS00027">
    <property type="entry name" value="HOMEOBOX_1"/>
    <property type="match status" value="1"/>
</dbReference>
<evidence type="ECO:0000256" key="8">
    <source>
        <dbReference type="SAM" id="MobiDB-lite"/>
    </source>
</evidence>
<dbReference type="SMART" id="SM00389">
    <property type="entry name" value="HOX"/>
    <property type="match status" value="1"/>
</dbReference>
<feature type="DNA-binding region" description="Homeobox" evidence="6">
    <location>
        <begin position="130"/>
        <end position="189"/>
    </location>
</feature>
<comment type="subcellular location">
    <subcellularLocation>
        <location evidence="1 6 7">Nucleus</location>
    </subcellularLocation>
</comment>
<dbReference type="InterPro" id="IPR020479">
    <property type="entry name" value="HD_metazoa"/>
</dbReference>
<dbReference type="InterPro" id="IPR001356">
    <property type="entry name" value="HD"/>
</dbReference>
<keyword evidence="11" id="KW-1185">Reference proteome</keyword>
<dbReference type="CDD" id="cd00086">
    <property type="entry name" value="homeodomain"/>
    <property type="match status" value="1"/>
</dbReference>
<dbReference type="InterPro" id="IPR000047">
    <property type="entry name" value="HTH_motif"/>
</dbReference>
<keyword evidence="2 6" id="KW-0238">DNA-binding</keyword>
<feature type="compositionally biased region" description="Acidic residues" evidence="8">
    <location>
        <begin position="219"/>
        <end position="237"/>
    </location>
</feature>
<feature type="compositionally biased region" description="Polar residues" evidence="8">
    <location>
        <begin position="193"/>
        <end position="206"/>
    </location>
</feature>
<protein>
    <recommendedName>
        <fullName evidence="9">Homeobox domain-containing protein</fullName>
    </recommendedName>
</protein>
<organism evidence="10 11">
    <name type="scientific">Aphidius gifuensis</name>
    <name type="common">Parasitoid wasp</name>
    <dbReference type="NCBI Taxonomy" id="684658"/>
    <lineage>
        <taxon>Eukaryota</taxon>
        <taxon>Metazoa</taxon>
        <taxon>Ecdysozoa</taxon>
        <taxon>Arthropoda</taxon>
        <taxon>Hexapoda</taxon>
        <taxon>Insecta</taxon>
        <taxon>Pterygota</taxon>
        <taxon>Neoptera</taxon>
        <taxon>Endopterygota</taxon>
        <taxon>Hymenoptera</taxon>
        <taxon>Apocrita</taxon>
        <taxon>Ichneumonoidea</taxon>
        <taxon>Braconidae</taxon>
        <taxon>Aphidiinae</taxon>
        <taxon>Aphidius</taxon>
    </lineage>
</organism>
<evidence type="ECO:0000256" key="5">
    <source>
        <dbReference type="ARBA" id="ARBA00038504"/>
    </source>
</evidence>
<dbReference type="Pfam" id="PF00046">
    <property type="entry name" value="Homeodomain"/>
    <property type="match status" value="1"/>
</dbReference>
<sequence>MEEQDSELSIDKNISSSLKFGIDRILSSDYHQDKSTCPDFTVQYKSQYCSTTPVSTQCLCTGNCTRCINYRCFTNGSHLCLSPVTSNYMNLLDKYQNLHRPSPVRPLPRLPVTTSSSGKNRREGGTRRKRSWSRAVFSSLQRKGLERRFSIQKYITKPDRRQLAATLGLTDAQVKVWFQNRRMKWRHTKEGDNTTSSPADSTQQDAPKNDDDNSKCLEDIQDSDDSVDDDTEIEVEI</sequence>
<dbReference type="PRINTS" id="PR00024">
    <property type="entry name" value="HOMEOBOX"/>
</dbReference>
<dbReference type="PANTHER" id="PTHR46808:SF1">
    <property type="entry name" value="H2.0-LIKE HOMEOBOX PROTEIN"/>
    <property type="match status" value="1"/>
</dbReference>
<evidence type="ECO:0000256" key="4">
    <source>
        <dbReference type="ARBA" id="ARBA00023242"/>
    </source>
</evidence>
<dbReference type="PRINTS" id="PR00031">
    <property type="entry name" value="HTHREPRESSR"/>
</dbReference>
<dbReference type="SUPFAM" id="SSF46689">
    <property type="entry name" value="Homeodomain-like"/>
    <property type="match status" value="1"/>
</dbReference>
<proteinExistence type="inferred from homology"/>
<dbReference type="PROSITE" id="PS50071">
    <property type="entry name" value="HOMEOBOX_2"/>
    <property type="match status" value="1"/>
</dbReference>
<evidence type="ECO:0000256" key="7">
    <source>
        <dbReference type="RuleBase" id="RU000682"/>
    </source>
</evidence>
<dbReference type="Proteomes" id="UP000639338">
    <property type="component" value="Unassembled WGS sequence"/>
</dbReference>
<dbReference type="GO" id="GO:0043565">
    <property type="term" value="F:sequence-specific DNA binding"/>
    <property type="evidence" value="ECO:0007669"/>
    <property type="project" value="TreeGrafter"/>
</dbReference>
<feature type="region of interest" description="Disordered" evidence="8">
    <location>
        <begin position="187"/>
        <end position="237"/>
    </location>
</feature>
<dbReference type="InterPro" id="IPR017970">
    <property type="entry name" value="Homeobox_CS"/>
</dbReference>
<dbReference type="InterPro" id="IPR052497">
    <property type="entry name" value="H2.0_Homeobox_TF"/>
</dbReference>
<evidence type="ECO:0000313" key="11">
    <source>
        <dbReference type="Proteomes" id="UP000639338"/>
    </source>
</evidence>
<feature type="compositionally biased region" description="Basic and acidic residues" evidence="8">
    <location>
        <begin position="207"/>
        <end position="218"/>
    </location>
</feature>
<dbReference type="OrthoDB" id="6159439at2759"/>
<gene>
    <name evidence="10" type="ORF">HCN44_001709</name>
</gene>
<dbReference type="AlphaFoldDB" id="A0A835CPY8"/>
<feature type="domain" description="Homeobox" evidence="9">
    <location>
        <begin position="128"/>
        <end position="188"/>
    </location>
</feature>
<dbReference type="GO" id="GO:0005634">
    <property type="term" value="C:nucleus"/>
    <property type="evidence" value="ECO:0007669"/>
    <property type="project" value="UniProtKB-SubCell"/>
</dbReference>
<reference evidence="10 11" key="1">
    <citation type="submission" date="2020-08" db="EMBL/GenBank/DDBJ databases">
        <title>Aphidius gifuensis genome sequencing and assembly.</title>
        <authorList>
            <person name="Du Z."/>
        </authorList>
    </citation>
    <scope>NUCLEOTIDE SEQUENCE [LARGE SCALE GENOMIC DNA]</scope>
    <source>
        <strain evidence="10">YNYX2018</strain>
        <tissue evidence="10">Adults</tissue>
    </source>
</reference>
<comment type="caution">
    <text evidence="10">The sequence shown here is derived from an EMBL/GenBank/DDBJ whole genome shotgun (WGS) entry which is preliminary data.</text>
</comment>